<keyword evidence="2" id="KW-1133">Transmembrane helix</keyword>
<comment type="caution">
    <text evidence="3">The sequence shown here is derived from an EMBL/GenBank/DDBJ whole genome shotgun (WGS) entry which is preliminary data.</text>
</comment>
<dbReference type="Proteomes" id="UP000676565">
    <property type="component" value="Unassembled WGS sequence"/>
</dbReference>
<keyword evidence="2" id="KW-0472">Membrane</keyword>
<evidence type="ECO:0000313" key="4">
    <source>
        <dbReference type="Proteomes" id="UP000676565"/>
    </source>
</evidence>
<organism evidence="3 4">
    <name type="scientific">Gemmata palustris</name>
    <dbReference type="NCBI Taxonomy" id="2822762"/>
    <lineage>
        <taxon>Bacteria</taxon>
        <taxon>Pseudomonadati</taxon>
        <taxon>Planctomycetota</taxon>
        <taxon>Planctomycetia</taxon>
        <taxon>Gemmatales</taxon>
        <taxon>Gemmataceae</taxon>
        <taxon>Gemmata</taxon>
    </lineage>
</organism>
<protein>
    <recommendedName>
        <fullName evidence="5">Zinc finger/thioredoxin putative domain-containing protein</fullName>
    </recommendedName>
</protein>
<feature type="region of interest" description="Disordered" evidence="1">
    <location>
        <begin position="34"/>
        <end position="78"/>
    </location>
</feature>
<feature type="compositionally biased region" description="Acidic residues" evidence="1">
    <location>
        <begin position="45"/>
        <end position="55"/>
    </location>
</feature>
<dbReference type="EMBL" id="JAGKQQ010000001">
    <property type="protein sequence ID" value="MBP3953932.1"/>
    <property type="molecule type" value="Genomic_DNA"/>
</dbReference>
<feature type="compositionally biased region" description="Basic residues" evidence="1">
    <location>
        <begin position="60"/>
        <end position="75"/>
    </location>
</feature>
<keyword evidence="2" id="KW-0812">Transmembrane</keyword>
<feature type="region of interest" description="Disordered" evidence="1">
    <location>
        <begin position="114"/>
        <end position="140"/>
    </location>
</feature>
<name>A0ABS5BJP9_9BACT</name>
<dbReference type="Gene3D" id="2.20.28.160">
    <property type="match status" value="1"/>
</dbReference>
<dbReference type="RefSeq" id="WP_210651923.1">
    <property type="nucleotide sequence ID" value="NZ_JAGKQQ010000001.1"/>
</dbReference>
<keyword evidence="4" id="KW-1185">Reference proteome</keyword>
<feature type="transmembrane region" description="Helical" evidence="2">
    <location>
        <begin position="82"/>
        <end position="103"/>
    </location>
</feature>
<sequence length="297" mass="31464">MPIPISCPSCEARIKAPDAAAGKVVRCPKCQGRIPVPATEPAFEVIDEPDDEQDDEPVRPKRSPKSARPSKKQKSAKTGAPVALLVGVGVLVLVLGGGAVYWFGIRDSRPVVEARSDSPAPVRPGPAGTPPTTAPDPKLESKLAPYQDVSGFQIRPPEGYTAIPSPKSPPGTTMWGWAGTRRPDGTAPSLTVMVATPPPGEADKSGEEFLNILLGGIQRRRTNWEQSAVETVAVNGLTMYRARWSGTDPGTGKAMRGFQYASKNGSQYIQIGSQDVDPGHEVDLALADAAALTLRKK</sequence>
<reference evidence="3 4" key="1">
    <citation type="submission" date="2021-04" db="EMBL/GenBank/DDBJ databases">
        <authorList>
            <person name="Ivanova A."/>
        </authorList>
    </citation>
    <scope>NUCLEOTIDE SEQUENCE [LARGE SCALE GENOMIC DNA]</scope>
    <source>
        <strain evidence="3 4">G18</strain>
    </source>
</reference>
<evidence type="ECO:0008006" key="5">
    <source>
        <dbReference type="Google" id="ProtNLM"/>
    </source>
</evidence>
<evidence type="ECO:0000256" key="2">
    <source>
        <dbReference type="SAM" id="Phobius"/>
    </source>
</evidence>
<evidence type="ECO:0000313" key="3">
    <source>
        <dbReference type="EMBL" id="MBP3953932.1"/>
    </source>
</evidence>
<proteinExistence type="predicted"/>
<evidence type="ECO:0000256" key="1">
    <source>
        <dbReference type="SAM" id="MobiDB-lite"/>
    </source>
</evidence>
<accession>A0ABS5BJP9</accession>
<feature type="compositionally biased region" description="Pro residues" evidence="1">
    <location>
        <begin position="121"/>
        <end position="134"/>
    </location>
</feature>
<gene>
    <name evidence="3" type="ORF">J8F10_01270</name>
</gene>